<sequence>MMKCGRCSFVRFKTVRLRTSSYVYNWNNNRRLKNESPLCHVESEEWLPNEVEYVSLACFTDLGVSFYE</sequence>
<dbReference type="Proteomes" id="UP000887116">
    <property type="component" value="Unassembled WGS sequence"/>
</dbReference>
<name>A0A8X6J1N9_TRICU</name>
<evidence type="ECO:0000313" key="1">
    <source>
        <dbReference type="EMBL" id="GFQ87585.1"/>
    </source>
</evidence>
<comment type="caution">
    <text evidence="1">The sequence shown here is derived from an EMBL/GenBank/DDBJ whole genome shotgun (WGS) entry which is preliminary data.</text>
</comment>
<gene>
    <name evidence="1" type="ORF">TNCT_425761</name>
</gene>
<organism evidence="1 2">
    <name type="scientific">Trichonephila clavata</name>
    <name type="common">Joro spider</name>
    <name type="synonym">Nephila clavata</name>
    <dbReference type="NCBI Taxonomy" id="2740835"/>
    <lineage>
        <taxon>Eukaryota</taxon>
        <taxon>Metazoa</taxon>
        <taxon>Ecdysozoa</taxon>
        <taxon>Arthropoda</taxon>
        <taxon>Chelicerata</taxon>
        <taxon>Arachnida</taxon>
        <taxon>Araneae</taxon>
        <taxon>Araneomorphae</taxon>
        <taxon>Entelegynae</taxon>
        <taxon>Araneoidea</taxon>
        <taxon>Nephilidae</taxon>
        <taxon>Trichonephila</taxon>
    </lineage>
</organism>
<dbReference type="AlphaFoldDB" id="A0A8X6J1N9"/>
<accession>A0A8X6J1N9</accession>
<reference evidence="1" key="1">
    <citation type="submission" date="2020-07" db="EMBL/GenBank/DDBJ databases">
        <title>Multicomponent nature underlies the extraordinary mechanical properties of spider dragline silk.</title>
        <authorList>
            <person name="Kono N."/>
            <person name="Nakamura H."/>
            <person name="Mori M."/>
            <person name="Yoshida Y."/>
            <person name="Ohtoshi R."/>
            <person name="Malay A.D."/>
            <person name="Moran D.A.P."/>
            <person name="Tomita M."/>
            <person name="Numata K."/>
            <person name="Arakawa K."/>
        </authorList>
    </citation>
    <scope>NUCLEOTIDE SEQUENCE</scope>
</reference>
<proteinExistence type="predicted"/>
<keyword evidence="2" id="KW-1185">Reference proteome</keyword>
<protein>
    <submittedName>
        <fullName evidence="1">Uncharacterized protein</fullName>
    </submittedName>
</protein>
<evidence type="ECO:0000313" key="2">
    <source>
        <dbReference type="Proteomes" id="UP000887116"/>
    </source>
</evidence>
<dbReference type="EMBL" id="BMAO01013275">
    <property type="protein sequence ID" value="GFQ87585.1"/>
    <property type="molecule type" value="Genomic_DNA"/>
</dbReference>